<dbReference type="Proteomes" id="UP000198781">
    <property type="component" value="Unassembled WGS sequence"/>
</dbReference>
<accession>A0A1G7D8G0</accession>
<dbReference type="Gene3D" id="3.40.50.720">
    <property type="entry name" value="NAD(P)-binding Rossmann-like Domain"/>
    <property type="match status" value="1"/>
</dbReference>
<dbReference type="RefSeq" id="WP_092745680.1">
    <property type="nucleotide sequence ID" value="NZ_FMZC01000018.1"/>
</dbReference>
<dbReference type="OrthoDB" id="5329963at2"/>
<dbReference type="Gene3D" id="1.20.1270.160">
    <property type="match status" value="1"/>
</dbReference>
<dbReference type="STRING" id="187868.SAMN05192589_11839"/>
<evidence type="ECO:0000313" key="3">
    <source>
        <dbReference type="Proteomes" id="UP000198781"/>
    </source>
</evidence>
<evidence type="ECO:0000313" key="2">
    <source>
        <dbReference type="EMBL" id="SDE47055.1"/>
    </source>
</evidence>
<protein>
    <submittedName>
        <fullName evidence="2">Methyltransferase, FkbM family</fullName>
    </submittedName>
</protein>
<organism evidence="2 3">
    <name type="scientific">Paracidovorax valerianellae</name>
    <dbReference type="NCBI Taxonomy" id="187868"/>
    <lineage>
        <taxon>Bacteria</taxon>
        <taxon>Pseudomonadati</taxon>
        <taxon>Pseudomonadota</taxon>
        <taxon>Betaproteobacteria</taxon>
        <taxon>Burkholderiales</taxon>
        <taxon>Comamonadaceae</taxon>
        <taxon>Paracidovorax</taxon>
    </lineage>
</organism>
<sequence>MKTATPYSFEGFDFDLLRHSYITRANALQLNPWVDLPDWVQADPGGSLNGCKIVLCGSKMPGELRFLANHCEVIGIVDDFLLRSQQECMGIPVLSTDQWITLAQSDADIVSIIAVATVAGDNHFSRAMAQNGLRGLRMLEAFRILTANTKRVSGVGNTFVYGLPFFRHAVQHVDQFLRCAQLLDDPYSRFTYFSILNYRLSADPRILQQCAVGYNTDRIGHGSYLFNRSFFTFSDEEIFVDGGAFDGDSVEQFLRAVKGRFRKIYAFEPSPDVAQRCRERICRLQAEYLPELVSRIAVVERGLWSKEANLLFNPTQYAPKETALASQAPLAGHVIEAGMSQHLYAPEEESDGSFSIPTTSIDAACELPPSLIKLEVEGSELKALEGARNTIERHRPKMAISVYHKPEDLITLLDFVAQTGKEYRMSLRQHNPHVPDAMVCYCY</sequence>
<dbReference type="SUPFAM" id="SSF53335">
    <property type="entry name" value="S-adenosyl-L-methionine-dependent methyltransferases"/>
    <property type="match status" value="1"/>
</dbReference>
<keyword evidence="3" id="KW-1185">Reference proteome</keyword>
<dbReference type="Gene3D" id="3.40.50.150">
    <property type="entry name" value="Vaccinia Virus protein VP39"/>
    <property type="match status" value="1"/>
</dbReference>
<name>A0A1G7D8G0_9BURK</name>
<dbReference type="AlphaFoldDB" id="A0A1G7D8G0"/>
<keyword evidence="2" id="KW-0808">Transferase</keyword>
<evidence type="ECO:0000259" key="1">
    <source>
        <dbReference type="Pfam" id="PF05050"/>
    </source>
</evidence>
<gene>
    <name evidence="2" type="ORF">SAMN05192589_11839</name>
</gene>
<feature type="domain" description="Methyltransferase FkbM" evidence="1">
    <location>
        <begin position="241"/>
        <end position="416"/>
    </location>
</feature>
<dbReference type="NCBIfam" id="TIGR01444">
    <property type="entry name" value="fkbM_fam"/>
    <property type="match status" value="1"/>
</dbReference>
<dbReference type="InterPro" id="IPR029063">
    <property type="entry name" value="SAM-dependent_MTases_sf"/>
</dbReference>
<proteinExistence type="predicted"/>
<dbReference type="GO" id="GO:0032259">
    <property type="term" value="P:methylation"/>
    <property type="evidence" value="ECO:0007669"/>
    <property type="project" value="UniProtKB-KW"/>
</dbReference>
<keyword evidence="2" id="KW-0489">Methyltransferase</keyword>
<dbReference type="InterPro" id="IPR006342">
    <property type="entry name" value="FkbM_mtfrase"/>
</dbReference>
<dbReference type="EMBL" id="FMZC01000018">
    <property type="protein sequence ID" value="SDE47055.1"/>
    <property type="molecule type" value="Genomic_DNA"/>
</dbReference>
<dbReference type="Pfam" id="PF05050">
    <property type="entry name" value="Methyltransf_21"/>
    <property type="match status" value="1"/>
</dbReference>
<dbReference type="GO" id="GO:0008168">
    <property type="term" value="F:methyltransferase activity"/>
    <property type="evidence" value="ECO:0007669"/>
    <property type="project" value="UniProtKB-KW"/>
</dbReference>
<reference evidence="2 3" key="1">
    <citation type="submission" date="2016-10" db="EMBL/GenBank/DDBJ databases">
        <authorList>
            <person name="de Groot N.N."/>
        </authorList>
    </citation>
    <scope>NUCLEOTIDE SEQUENCE [LARGE SCALE GENOMIC DNA]</scope>
    <source>
        <strain evidence="2 3">DSM 16619</strain>
    </source>
</reference>